<keyword evidence="3" id="KW-1185">Reference proteome</keyword>
<reference evidence="2" key="1">
    <citation type="submission" date="2021-01" db="EMBL/GenBank/DDBJ databases">
        <authorList>
            <person name="Zahm M."/>
            <person name="Roques C."/>
            <person name="Cabau C."/>
            <person name="Klopp C."/>
            <person name="Donnadieu C."/>
            <person name="Jouanno E."/>
            <person name="Lampietro C."/>
            <person name="Louis A."/>
            <person name="Herpin A."/>
            <person name="Echchiki A."/>
            <person name="Berthelot C."/>
            <person name="Parey E."/>
            <person name="Roest-Crollius H."/>
            <person name="Braasch I."/>
            <person name="Postlethwait J."/>
            <person name="Bobe J."/>
            <person name="Montfort J."/>
            <person name="Bouchez O."/>
            <person name="Begum T."/>
            <person name="Mejri S."/>
            <person name="Adams A."/>
            <person name="Chen W.-J."/>
            <person name="Guiguen Y."/>
        </authorList>
    </citation>
    <scope>NUCLEOTIDE SEQUENCE</scope>
    <source>
        <strain evidence="2">YG-15Mar2019-1</strain>
        <tissue evidence="2">Brain</tissue>
    </source>
</reference>
<feature type="signal peptide" evidence="1">
    <location>
        <begin position="1"/>
        <end position="27"/>
    </location>
</feature>
<sequence length="245" mass="28627">MVLTGVGRVVLLLSVVLLWAGIGETLSFREVLPNIVQRLRNRYEINGEYAMALNIPQEQCTRNPDNNFLHNDPADKVNEALQRNEVYRGRQVIAAKPLRFRDQNNRELTDHAEYRLLVSPDQDEQNSAMHYLLRRQLTDACLVFFSTFSPCVEKCANINHPYSILDHLQVFNFWRQEWTAFAFYDIFNYDKENRERQEVLDSLTAIHNAAKIPIFRCNRYNNQNRCFDCMADPNPNTNACLYGMS</sequence>
<evidence type="ECO:0000313" key="3">
    <source>
        <dbReference type="Proteomes" id="UP001046870"/>
    </source>
</evidence>
<dbReference type="OrthoDB" id="8554583at2759"/>
<protein>
    <submittedName>
        <fullName evidence="2">Uncharacterized protein</fullName>
    </submittedName>
</protein>
<evidence type="ECO:0000256" key="1">
    <source>
        <dbReference type="SAM" id="SignalP"/>
    </source>
</evidence>
<name>A0A9D3T1D9_MEGAT</name>
<dbReference type="Pfam" id="PF18744">
    <property type="entry name" value="SNAD1"/>
    <property type="match status" value="1"/>
</dbReference>
<gene>
    <name evidence="2" type="ORF">MATL_G00241680</name>
</gene>
<organism evidence="2 3">
    <name type="scientific">Megalops atlanticus</name>
    <name type="common">Tarpon</name>
    <name type="synonym">Clupea gigantea</name>
    <dbReference type="NCBI Taxonomy" id="7932"/>
    <lineage>
        <taxon>Eukaryota</taxon>
        <taxon>Metazoa</taxon>
        <taxon>Chordata</taxon>
        <taxon>Craniata</taxon>
        <taxon>Vertebrata</taxon>
        <taxon>Euteleostomi</taxon>
        <taxon>Actinopterygii</taxon>
        <taxon>Neopterygii</taxon>
        <taxon>Teleostei</taxon>
        <taxon>Elopiformes</taxon>
        <taxon>Megalopidae</taxon>
        <taxon>Megalops</taxon>
    </lineage>
</organism>
<dbReference type="InterPro" id="IPR040958">
    <property type="entry name" value="SNAD1"/>
</dbReference>
<keyword evidence="1" id="KW-0732">Signal</keyword>
<feature type="chain" id="PRO_5038549278" evidence="1">
    <location>
        <begin position="28"/>
        <end position="245"/>
    </location>
</feature>
<evidence type="ECO:0000313" key="2">
    <source>
        <dbReference type="EMBL" id="KAG7456985.1"/>
    </source>
</evidence>
<comment type="caution">
    <text evidence="2">The sequence shown here is derived from an EMBL/GenBank/DDBJ whole genome shotgun (WGS) entry which is preliminary data.</text>
</comment>
<accession>A0A9D3T1D9</accession>
<dbReference type="Proteomes" id="UP001046870">
    <property type="component" value="Chromosome 22"/>
</dbReference>
<dbReference type="AlphaFoldDB" id="A0A9D3T1D9"/>
<proteinExistence type="predicted"/>
<dbReference type="EMBL" id="JAFDVH010000022">
    <property type="protein sequence ID" value="KAG7456985.1"/>
    <property type="molecule type" value="Genomic_DNA"/>
</dbReference>